<keyword evidence="2" id="KW-1133">Transmembrane helix</keyword>
<feature type="compositionally biased region" description="Pro residues" evidence="1">
    <location>
        <begin position="289"/>
        <end position="301"/>
    </location>
</feature>
<keyword evidence="3" id="KW-0732">Signal</keyword>
<dbReference type="InterPro" id="IPR053065">
    <property type="entry name" value="Archenteron_Induction-Rel"/>
</dbReference>
<keyword evidence="6" id="KW-1185">Reference proteome</keyword>
<protein>
    <recommendedName>
        <fullName evidence="4">Vacuolar sorting protein Vps3844 C-terminal domain-containing protein</fullName>
    </recommendedName>
</protein>
<evidence type="ECO:0000256" key="2">
    <source>
        <dbReference type="SAM" id="Phobius"/>
    </source>
</evidence>
<accession>A0A4S4MRD2</accession>
<feature type="signal peptide" evidence="3">
    <location>
        <begin position="1"/>
        <end position="22"/>
    </location>
</feature>
<reference evidence="5 6" key="1">
    <citation type="submission" date="2019-02" db="EMBL/GenBank/DDBJ databases">
        <title>Genome sequencing of the rare red list fungi Antrodiella citrinella (Flaviporus citrinellus).</title>
        <authorList>
            <person name="Buettner E."/>
            <person name="Kellner H."/>
        </authorList>
    </citation>
    <scope>NUCLEOTIDE SEQUENCE [LARGE SCALE GENOMIC DNA]</scope>
    <source>
        <strain evidence="5 6">DSM 108506</strain>
    </source>
</reference>
<gene>
    <name evidence="5" type="ORF">EUX98_g5591</name>
</gene>
<proteinExistence type="predicted"/>
<dbReference type="PANTHER" id="PTHR36853:SF1">
    <property type="entry name" value="DUF3844 DOMAIN-CONTAINING PROTEIN"/>
    <property type="match status" value="1"/>
</dbReference>
<dbReference type="EMBL" id="SGPM01000169">
    <property type="protein sequence ID" value="THH28589.1"/>
    <property type="molecule type" value="Genomic_DNA"/>
</dbReference>
<keyword evidence="2" id="KW-0812">Transmembrane</keyword>
<dbReference type="Pfam" id="PF12955">
    <property type="entry name" value="Vps3844_C"/>
    <property type="match status" value="1"/>
</dbReference>
<evidence type="ECO:0000256" key="3">
    <source>
        <dbReference type="SAM" id="SignalP"/>
    </source>
</evidence>
<feature type="chain" id="PRO_5020813757" description="Vacuolar sorting protein Vps3844 C-terminal domain-containing protein" evidence="3">
    <location>
        <begin position="23"/>
        <end position="419"/>
    </location>
</feature>
<feature type="domain" description="Vacuolar sorting protein Vps3844 C-terminal" evidence="4">
    <location>
        <begin position="310"/>
        <end position="410"/>
    </location>
</feature>
<feature type="transmembrane region" description="Helical" evidence="2">
    <location>
        <begin position="376"/>
        <end position="397"/>
    </location>
</feature>
<name>A0A4S4MRD2_9APHY</name>
<dbReference type="InterPro" id="IPR024382">
    <property type="entry name" value="Vps3844_C"/>
</dbReference>
<feature type="region of interest" description="Disordered" evidence="1">
    <location>
        <begin position="277"/>
        <end position="301"/>
    </location>
</feature>
<evidence type="ECO:0000259" key="4">
    <source>
        <dbReference type="Pfam" id="PF12955"/>
    </source>
</evidence>
<sequence>MKSAFTLLRIVIVLATSSYASANTRVYLHPSPIHAASNDLTLTPAEASRAVAKFVGLDLFEPAEWEDESEMEMYANYEGGEIRLGGAGRKVGSGLGFGDEDAEPFVSKGMGRTLVIGVDNSGDMEDIIPHTLSLTFAASESSSPSFSFSWSSLSLPTLVERATELYTSVWSSTALPQAYSEPKPRRVLDIFDLPRSEASASFLADLGSLVEFIEWDEVSVSDADAFGAFDLSSLKDLKTHYGLESEQYRAAASAIRATINSAMIHPNLKLVVISSPAQTTHHKRQQPPSQSPLPVPSAPPQHPISGVSTCYTSLDACSNSTNSCSSHGQCVSASKAGKTCFVCTCTATKSINGNGKTKTTLWAGEQCERIDVSGEFVLLVGTVIGMILLVVGSISLLTGVGDEKLPQVLAEGNVPSKHD</sequence>
<dbReference type="Proteomes" id="UP000308730">
    <property type="component" value="Unassembled WGS sequence"/>
</dbReference>
<evidence type="ECO:0000256" key="1">
    <source>
        <dbReference type="SAM" id="MobiDB-lite"/>
    </source>
</evidence>
<dbReference type="PANTHER" id="PTHR36853">
    <property type="entry name" value="EXPRESSED PROTEIN"/>
    <property type="match status" value="1"/>
</dbReference>
<dbReference type="OrthoDB" id="5583277at2759"/>
<evidence type="ECO:0000313" key="5">
    <source>
        <dbReference type="EMBL" id="THH28589.1"/>
    </source>
</evidence>
<comment type="caution">
    <text evidence="5">The sequence shown here is derived from an EMBL/GenBank/DDBJ whole genome shotgun (WGS) entry which is preliminary data.</text>
</comment>
<organism evidence="5 6">
    <name type="scientific">Antrodiella citrinella</name>
    <dbReference type="NCBI Taxonomy" id="2447956"/>
    <lineage>
        <taxon>Eukaryota</taxon>
        <taxon>Fungi</taxon>
        <taxon>Dikarya</taxon>
        <taxon>Basidiomycota</taxon>
        <taxon>Agaricomycotina</taxon>
        <taxon>Agaricomycetes</taxon>
        <taxon>Polyporales</taxon>
        <taxon>Steccherinaceae</taxon>
        <taxon>Antrodiella</taxon>
    </lineage>
</organism>
<keyword evidence="2" id="KW-0472">Membrane</keyword>
<evidence type="ECO:0000313" key="6">
    <source>
        <dbReference type="Proteomes" id="UP000308730"/>
    </source>
</evidence>
<dbReference type="AlphaFoldDB" id="A0A4S4MRD2"/>
<dbReference type="GO" id="GO:0005783">
    <property type="term" value="C:endoplasmic reticulum"/>
    <property type="evidence" value="ECO:0007669"/>
    <property type="project" value="TreeGrafter"/>
</dbReference>